<sequence>MCVCALKTKEGCVKSWNVLWSTVFTYSSSSHALPQTGSTPPPLLFVKSPATPLHQCVCVCVCISSEPATSPVSVRHLGISQQTLVYTTLACPGVCVCVGVMHVFRLLTAECGAARPSKWLPHTLTVSSHYLSCLSTCPTWDGWKEEVPLCHRQG</sequence>
<organism evidence="1 2">
    <name type="scientific">Xenoophorus captivus</name>
    <dbReference type="NCBI Taxonomy" id="1517983"/>
    <lineage>
        <taxon>Eukaryota</taxon>
        <taxon>Metazoa</taxon>
        <taxon>Chordata</taxon>
        <taxon>Craniata</taxon>
        <taxon>Vertebrata</taxon>
        <taxon>Euteleostomi</taxon>
        <taxon>Actinopterygii</taxon>
        <taxon>Neopterygii</taxon>
        <taxon>Teleostei</taxon>
        <taxon>Neoteleostei</taxon>
        <taxon>Acanthomorphata</taxon>
        <taxon>Ovalentaria</taxon>
        <taxon>Atherinomorphae</taxon>
        <taxon>Cyprinodontiformes</taxon>
        <taxon>Goodeidae</taxon>
        <taxon>Xenoophorus</taxon>
    </lineage>
</organism>
<keyword evidence="2" id="KW-1185">Reference proteome</keyword>
<proteinExistence type="predicted"/>
<name>A0ABV0QXG1_9TELE</name>
<reference evidence="1 2" key="1">
    <citation type="submission" date="2021-06" db="EMBL/GenBank/DDBJ databases">
        <authorList>
            <person name="Palmer J.M."/>
        </authorList>
    </citation>
    <scope>NUCLEOTIDE SEQUENCE [LARGE SCALE GENOMIC DNA]</scope>
    <source>
        <strain evidence="1 2">XC_2019</strain>
        <tissue evidence="1">Muscle</tissue>
    </source>
</reference>
<evidence type="ECO:0000313" key="2">
    <source>
        <dbReference type="Proteomes" id="UP001434883"/>
    </source>
</evidence>
<gene>
    <name evidence="1" type="ORF">XENOCAPTIV_030774</name>
</gene>
<dbReference type="EMBL" id="JAHRIN010026180">
    <property type="protein sequence ID" value="MEQ2200544.1"/>
    <property type="molecule type" value="Genomic_DNA"/>
</dbReference>
<accession>A0ABV0QXG1</accession>
<evidence type="ECO:0000313" key="1">
    <source>
        <dbReference type="EMBL" id="MEQ2200544.1"/>
    </source>
</evidence>
<protein>
    <submittedName>
        <fullName evidence="1">Uncharacterized protein</fullName>
    </submittedName>
</protein>
<dbReference type="Proteomes" id="UP001434883">
    <property type="component" value="Unassembled WGS sequence"/>
</dbReference>
<comment type="caution">
    <text evidence="1">The sequence shown here is derived from an EMBL/GenBank/DDBJ whole genome shotgun (WGS) entry which is preliminary data.</text>
</comment>